<evidence type="ECO:0000313" key="1">
    <source>
        <dbReference type="EMBL" id="CAB4553745.1"/>
    </source>
</evidence>
<protein>
    <submittedName>
        <fullName evidence="1">Unannotated protein</fullName>
    </submittedName>
</protein>
<dbReference type="InterPro" id="IPR036390">
    <property type="entry name" value="WH_DNA-bd_sf"/>
</dbReference>
<sequence>MIPVLTTTGHVLVAIALCPDSRVRDIATSIGVTERTVIISISQLVDAGVISVEKSGRRNLYKVNHEHQVHVGPASLKICDLVQLVAHSSIGGTNDDGYE</sequence>
<name>A0A6J6CRB6_9ZZZZ</name>
<dbReference type="SUPFAM" id="SSF46785">
    <property type="entry name" value="Winged helix' DNA-binding domain"/>
    <property type="match status" value="1"/>
</dbReference>
<dbReference type="EMBL" id="CAEZTC010000029">
    <property type="protein sequence ID" value="CAB4553745.1"/>
    <property type="molecule type" value="Genomic_DNA"/>
</dbReference>
<dbReference type="Gene3D" id="1.10.10.10">
    <property type="entry name" value="Winged helix-like DNA-binding domain superfamily/Winged helix DNA-binding domain"/>
    <property type="match status" value="1"/>
</dbReference>
<accession>A0A6J6CRB6</accession>
<reference evidence="1" key="1">
    <citation type="submission" date="2020-05" db="EMBL/GenBank/DDBJ databases">
        <authorList>
            <person name="Chiriac C."/>
            <person name="Salcher M."/>
            <person name="Ghai R."/>
            <person name="Kavagutti S V."/>
        </authorList>
    </citation>
    <scope>NUCLEOTIDE SEQUENCE</scope>
</reference>
<gene>
    <name evidence="1" type="ORF">UFOPK1572_00352</name>
</gene>
<proteinExistence type="predicted"/>
<organism evidence="1">
    <name type="scientific">freshwater metagenome</name>
    <dbReference type="NCBI Taxonomy" id="449393"/>
    <lineage>
        <taxon>unclassified sequences</taxon>
        <taxon>metagenomes</taxon>
        <taxon>ecological metagenomes</taxon>
    </lineage>
</organism>
<dbReference type="AlphaFoldDB" id="A0A6J6CRB6"/>
<dbReference type="InterPro" id="IPR036388">
    <property type="entry name" value="WH-like_DNA-bd_sf"/>
</dbReference>